<dbReference type="PANTHER" id="PTHR43798">
    <property type="entry name" value="MONOACYLGLYCEROL LIPASE"/>
    <property type="match status" value="1"/>
</dbReference>
<accession>A0A1G9V1V0</accession>
<dbReference type="Pfam" id="PF00561">
    <property type="entry name" value="Abhydrolase_1"/>
    <property type="match status" value="1"/>
</dbReference>
<reference evidence="2 3" key="1">
    <citation type="submission" date="2016-10" db="EMBL/GenBank/DDBJ databases">
        <authorList>
            <person name="de Groot N.N."/>
        </authorList>
    </citation>
    <scope>NUCLEOTIDE SEQUENCE [LARGE SCALE GENOMIC DNA]</scope>
    <source>
        <strain evidence="2 3">CGMCC 1.11147</strain>
    </source>
</reference>
<dbReference type="Gene3D" id="3.40.50.1820">
    <property type="entry name" value="alpha/beta hydrolase"/>
    <property type="match status" value="1"/>
</dbReference>
<dbReference type="InterPro" id="IPR000073">
    <property type="entry name" value="AB_hydrolase_1"/>
</dbReference>
<dbReference type="Proteomes" id="UP000199004">
    <property type="component" value="Unassembled WGS sequence"/>
</dbReference>
<gene>
    <name evidence="2" type="ORF">SAMN05192576_0622</name>
</gene>
<protein>
    <submittedName>
        <fullName evidence="2">Pimeloyl-ACP methyl ester carboxylesterase</fullName>
    </submittedName>
</protein>
<proteinExistence type="predicted"/>
<dbReference type="InterPro" id="IPR050266">
    <property type="entry name" value="AB_hydrolase_sf"/>
</dbReference>
<dbReference type="InterPro" id="IPR029058">
    <property type="entry name" value="AB_hydrolase_fold"/>
</dbReference>
<dbReference type="GO" id="GO:0016020">
    <property type="term" value="C:membrane"/>
    <property type="evidence" value="ECO:0007669"/>
    <property type="project" value="TreeGrafter"/>
</dbReference>
<dbReference type="STRING" id="1005944.SAMN05192576_0622"/>
<dbReference type="OrthoDB" id="3400345at2"/>
<name>A0A1G9V1V0_9ACTN</name>
<organism evidence="2 3">
    <name type="scientific">Nocardioides szechwanensis</name>
    <dbReference type="NCBI Taxonomy" id="1005944"/>
    <lineage>
        <taxon>Bacteria</taxon>
        <taxon>Bacillati</taxon>
        <taxon>Actinomycetota</taxon>
        <taxon>Actinomycetes</taxon>
        <taxon>Propionibacteriales</taxon>
        <taxon>Nocardioidaceae</taxon>
        <taxon>Nocardioides</taxon>
    </lineage>
</organism>
<dbReference type="GO" id="GO:0003824">
    <property type="term" value="F:catalytic activity"/>
    <property type="evidence" value="ECO:0007669"/>
    <property type="project" value="UniProtKB-ARBA"/>
</dbReference>
<evidence type="ECO:0000313" key="2">
    <source>
        <dbReference type="EMBL" id="SDM65976.1"/>
    </source>
</evidence>
<dbReference type="EMBL" id="FNIC01000001">
    <property type="protein sequence ID" value="SDM65976.1"/>
    <property type="molecule type" value="Genomic_DNA"/>
</dbReference>
<dbReference type="PANTHER" id="PTHR43798:SF33">
    <property type="entry name" value="HYDROLASE, PUTATIVE (AFU_ORTHOLOGUE AFUA_2G14860)-RELATED"/>
    <property type="match status" value="1"/>
</dbReference>
<sequence>MTQQTIDLPAGTIHYRIAGPEGGRPVVFVHGFLVDDTLWADVPERLAARGLRTYAATWPLASHRTPMHPDAPLSPRDVARIILSFLDELDLRDVVLVGSDTGGAVCQFLLDEDASRIGCLVLTNCDAFDVFPPFPFNLLFRLGRHPRLSWVALQPFRWARVANGPLGFGLLTRRPIASEESRRWLAPSLTSDAVRRDTARFLRGWRTADLADVATRLHRFERPVLLAWAPKDRFFKIRLAHGLRDTFPDARLVEMGDARTFVSLDEPAWLADEIAGFVGVGDSS</sequence>
<dbReference type="SUPFAM" id="SSF53474">
    <property type="entry name" value="alpha/beta-Hydrolases"/>
    <property type="match status" value="1"/>
</dbReference>
<keyword evidence="3" id="KW-1185">Reference proteome</keyword>
<feature type="domain" description="AB hydrolase-1" evidence="1">
    <location>
        <begin position="25"/>
        <end position="267"/>
    </location>
</feature>
<dbReference type="AlphaFoldDB" id="A0A1G9V1V0"/>
<evidence type="ECO:0000313" key="3">
    <source>
        <dbReference type="Proteomes" id="UP000199004"/>
    </source>
</evidence>
<dbReference type="RefSeq" id="WP_091021772.1">
    <property type="nucleotide sequence ID" value="NZ_BKAE01000004.1"/>
</dbReference>
<evidence type="ECO:0000259" key="1">
    <source>
        <dbReference type="Pfam" id="PF00561"/>
    </source>
</evidence>